<dbReference type="Proteomes" id="UP000236161">
    <property type="component" value="Unassembled WGS sequence"/>
</dbReference>
<dbReference type="PANTHER" id="PTHR42851:SF4">
    <property type="entry name" value="PWWP DOMAIN-CONTAINING PROTEIN"/>
    <property type="match status" value="1"/>
</dbReference>
<dbReference type="OrthoDB" id="62853at2759"/>
<dbReference type="SMART" id="SM00293">
    <property type="entry name" value="PWWP"/>
    <property type="match status" value="1"/>
</dbReference>
<feature type="domain" description="PWWP" evidence="2">
    <location>
        <begin position="187"/>
        <end position="248"/>
    </location>
</feature>
<feature type="region of interest" description="Disordered" evidence="1">
    <location>
        <begin position="551"/>
        <end position="589"/>
    </location>
</feature>
<feature type="region of interest" description="Disordered" evidence="1">
    <location>
        <begin position="28"/>
        <end position="53"/>
    </location>
</feature>
<keyword evidence="3" id="KW-0418">Kinase</keyword>
<dbReference type="PANTHER" id="PTHR42851">
    <property type="entry name" value="ALDOLASE-RELATED"/>
    <property type="match status" value="1"/>
</dbReference>
<keyword evidence="4" id="KW-1185">Reference proteome</keyword>
<reference evidence="3 4" key="1">
    <citation type="journal article" date="2017" name="Nature">
        <title>The Apostasia genome and the evolution of orchids.</title>
        <authorList>
            <person name="Zhang G.Q."/>
            <person name="Liu K.W."/>
            <person name="Li Z."/>
            <person name="Lohaus R."/>
            <person name="Hsiao Y.Y."/>
            <person name="Niu S.C."/>
            <person name="Wang J.Y."/>
            <person name="Lin Y.C."/>
            <person name="Xu Q."/>
            <person name="Chen L.J."/>
            <person name="Yoshida K."/>
            <person name="Fujiwara S."/>
            <person name="Wang Z.W."/>
            <person name="Zhang Y.Q."/>
            <person name="Mitsuda N."/>
            <person name="Wang M."/>
            <person name="Liu G.H."/>
            <person name="Pecoraro L."/>
            <person name="Huang H.X."/>
            <person name="Xiao X.J."/>
            <person name="Lin M."/>
            <person name="Wu X.Y."/>
            <person name="Wu W.L."/>
            <person name="Chen Y.Y."/>
            <person name="Chang S.B."/>
            <person name="Sakamoto S."/>
            <person name="Ohme-Takagi M."/>
            <person name="Yagi M."/>
            <person name="Zeng S.J."/>
            <person name="Shen C.Y."/>
            <person name="Yeh C.M."/>
            <person name="Luo Y.B."/>
            <person name="Tsai W.C."/>
            <person name="Van de Peer Y."/>
            <person name="Liu Z.J."/>
        </authorList>
    </citation>
    <scope>NUCLEOTIDE SEQUENCE [LARGE SCALE GENOMIC DNA]</scope>
    <source>
        <strain evidence="4">cv. Shenzhen</strain>
        <tissue evidence="3">Stem</tissue>
    </source>
</reference>
<feature type="region of interest" description="Disordered" evidence="1">
    <location>
        <begin position="373"/>
        <end position="459"/>
    </location>
</feature>
<keyword evidence="3" id="KW-0808">Transferase</keyword>
<feature type="compositionally biased region" description="Low complexity" evidence="1">
    <location>
        <begin position="579"/>
        <end position="589"/>
    </location>
</feature>
<evidence type="ECO:0000256" key="1">
    <source>
        <dbReference type="SAM" id="MobiDB-lite"/>
    </source>
</evidence>
<evidence type="ECO:0000259" key="2">
    <source>
        <dbReference type="PROSITE" id="PS50812"/>
    </source>
</evidence>
<protein>
    <submittedName>
        <fullName evidence="3">Serine/threonine-protein kinase ATM</fullName>
        <ecNumber evidence="3">2.7.11.1</ecNumber>
    </submittedName>
</protein>
<sequence length="692" mass="76263">MTWEERSSCEAPSRCLDLNSVAVAATAAHEADLEDPGKAGEFAGGGGDESAWQVEGKEGAGCFDSFYVSNMKSGEDPNAIPSTEGDDNDLDVVVEGSKVEKPDKEEIVDEGRLDPASWTGDHCVYVEGRAATENQRDSGEQIAAKYAGSEGVTRMSIDVNVEQGLDERKVEKEEDLQLEDCKSVYSISDLVWGKVRSHPWWPGQIFDPSFGSEMALKLQRKHHFLVAYFGDKTFAWNDESRLRPFDSCFSDMVNQSSTDTFVCAVDDALEEVARRMEIGLTCGCNIDQMNTDFKYKKVENAGIREGAGYPIVDRFLIVNSFVPVSLLDSIQALAQFQYGDFGKLELTKMKARLEAFCRFKGYPDLPQFCSGRALSDNEESSSTPGSKSMEKDSVEKKRGRGRPPGKKRHIEEEGRKQRSLNELMETKVDSVFANGSRGRPKGKSASTSSGEKQKNVNSDSATSAIAANFPNEMLSQLCLAAGDPTKEYGFRPMILEFFTNWRDSFADKLAVDQMGMDGEALDESDLVPVEVKSDYLRDSYWSDIIFHESPKKEASSSGRKRNAKSKLQDNAKKTKAAESSPSSVPISDDSMIANDMKQSLGDCNPAALILNFSDPDALPSESDVIKVFSQYGPLKEEETEVSRKNKRASVVFRRGEDAEVAFSSAGKFSAFGPALLSYRLRYLSSPPNKEGC</sequence>
<accession>A0A2I0B4C7</accession>
<evidence type="ECO:0000313" key="4">
    <source>
        <dbReference type="Proteomes" id="UP000236161"/>
    </source>
</evidence>
<dbReference type="Pfam" id="PF00855">
    <property type="entry name" value="PWWP"/>
    <property type="match status" value="1"/>
</dbReference>
<feature type="compositionally biased region" description="Basic and acidic residues" evidence="1">
    <location>
        <begin position="566"/>
        <end position="576"/>
    </location>
</feature>
<dbReference type="AlphaFoldDB" id="A0A2I0B4C7"/>
<dbReference type="GO" id="GO:0004674">
    <property type="term" value="F:protein serine/threonine kinase activity"/>
    <property type="evidence" value="ECO:0007669"/>
    <property type="project" value="UniProtKB-EC"/>
</dbReference>
<feature type="compositionally biased region" description="Basic residues" evidence="1">
    <location>
        <begin position="397"/>
        <end position="408"/>
    </location>
</feature>
<dbReference type="SUPFAM" id="SSF63748">
    <property type="entry name" value="Tudor/PWWP/MBT"/>
    <property type="match status" value="1"/>
</dbReference>
<evidence type="ECO:0000313" key="3">
    <source>
        <dbReference type="EMBL" id="PKA62653.1"/>
    </source>
</evidence>
<dbReference type="STRING" id="1088818.A0A2I0B4C7"/>
<dbReference type="EC" id="2.7.11.1" evidence="3"/>
<feature type="compositionally biased region" description="Basic and acidic residues" evidence="1">
    <location>
        <begin position="29"/>
        <end position="38"/>
    </location>
</feature>
<dbReference type="CDD" id="cd05162">
    <property type="entry name" value="PWWP"/>
    <property type="match status" value="1"/>
</dbReference>
<gene>
    <name evidence="3" type="primary">ATM</name>
    <name evidence="3" type="ORF">AXF42_Ash012240</name>
</gene>
<dbReference type="InterPro" id="IPR000313">
    <property type="entry name" value="PWWP_dom"/>
</dbReference>
<dbReference type="EMBL" id="KZ451916">
    <property type="protein sequence ID" value="PKA62653.1"/>
    <property type="molecule type" value="Genomic_DNA"/>
</dbReference>
<dbReference type="InterPro" id="IPR053063">
    <property type="entry name" value="PWWP_domain_containing_PDP"/>
</dbReference>
<dbReference type="PROSITE" id="PS50812">
    <property type="entry name" value="PWWP"/>
    <property type="match status" value="1"/>
</dbReference>
<name>A0A2I0B4C7_9ASPA</name>
<feature type="compositionally biased region" description="Polar residues" evidence="1">
    <location>
        <begin position="444"/>
        <end position="459"/>
    </location>
</feature>
<dbReference type="Gene3D" id="2.30.30.140">
    <property type="match status" value="1"/>
</dbReference>
<organism evidence="3 4">
    <name type="scientific">Apostasia shenzhenica</name>
    <dbReference type="NCBI Taxonomy" id="1088818"/>
    <lineage>
        <taxon>Eukaryota</taxon>
        <taxon>Viridiplantae</taxon>
        <taxon>Streptophyta</taxon>
        <taxon>Embryophyta</taxon>
        <taxon>Tracheophyta</taxon>
        <taxon>Spermatophyta</taxon>
        <taxon>Magnoliopsida</taxon>
        <taxon>Liliopsida</taxon>
        <taxon>Asparagales</taxon>
        <taxon>Orchidaceae</taxon>
        <taxon>Apostasioideae</taxon>
        <taxon>Apostasia</taxon>
    </lineage>
</organism>
<proteinExistence type="predicted"/>